<accession>A0A432WXD5</accession>
<dbReference type="AlphaFoldDB" id="A0A432WXD5"/>
<dbReference type="EMBL" id="PIPP01000001">
    <property type="protein sequence ID" value="RUO38444.1"/>
    <property type="molecule type" value="Genomic_DNA"/>
</dbReference>
<keyword evidence="3" id="KW-1185">Reference proteome</keyword>
<keyword evidence="1" id="KW-1133">Transmembrane helix</keyword>
<dbReference type="RefSeq" id="WP_126805666.1">
    <property type="nucleotide sequence ID" value="NZ_PIPP01000001.1"/>
</dbReference>
<name>A0A432WXD5_9GAMM</name>
<reference evidence="3" key="1">
    <citation type="journal article" date="2018" name="Front. Microbiol.">
        <title>Genome-Based Analysis Reveals the Taxonomy and Diversity of the Family Idiomarinaceae.</title>
        <authorList>
            <person name="Liu Y."/>
            <person name="Lai Q."/>
            <person name="Shao Z."/>
        </authorList>
    </citation>
    <scope>NUCLEOTIDE SEQUENCE [LARGE SCALE GENOMIC DNA]</scope>
    <source>
        <strain evidence="3">AIS</strain>
    </source>
</reference>
<gene>
    <name evidence="2" type="ORF">CWE13_02045</name>
</gene>
<protein>
    <submittedName>
        <fullName evidence="2">Uncharacterized protein</fullName>
    </submittedName>
</protein>
<keyword evidence="1" id="KW-0472">Membrane</keyword>
<feature type="transmembrane region" description="Helical" evidence="1">
    <location>
        <begin position="12"/>
        <end position="30"/>
    </location>
</feature>
<evidence type="ECO:0000313" key="3">
    <source>
        <dbReference type="Proteomes" id="UP000286934"/>
    </source>
</evidence>
<keyword evidence="1" id="KW-0812">Transmembrane</keyword>
<comment type="caution">
    <text evidence="2">The sequence shown here is derived from an EMBL/GenBank/DDBJ whole genome shotgun (WGS) entry which is preliminary data.</text>
</comment>
<dbReference type="OrthoDB" id="6388517at2"/>
<dbReference type="Proteomes" id="UP000286934">
    <property type="component" value="Unassembled WGS sequence"/>
</dbReference>
<evidence type="ECO:0000256" key="1">
    <source>
        <dbReference type="SAM" id="Phobius"/>
    </source>
</evidence>
<organism evidence="2 3">
    <name type="scientific">Aliidiomarina shirensis</name>
    <dbReference type="NCBI Taxonomy" id="1048642"/>
    <lineage>
        <taxon>Bacteria</taxon>
        <taxon>Pseudomonadati</taxon>
        <taxon>Pseudomonadota</taxon>
        <taxon>Gammaproteobacteria</taxon>
        <taxon>Alteromonadales</taxon>
        <taxon>Idiomarinaceae</taxon>
        <taxon>Aliidiomarina</taxon>
    </lineage>
</organism>
<proteinExistence type="predicted"/>
<sequence length="392" mass="43827">MEANYRSEHKHVKFRLIIMGFFVFILLNIININTATAQDTDTVYACDTCDYDKAYWIAGQNVPAPTCTLNQELEETPGSRYTYCSSEFRTFIVANPVTEQAFKFNVHIPCVNGTCNYLVPSISKIPIPSNEQNDLEAFYALDQELRAAVNSLNSGSQSIQDIPAIAFNQNEQTLLTNYGVSIAQCENSPVQYFLSDQWKNDLKEQMASDLGAANQFRTFTALKKSDELGDFSVGRQQIEVNFAYNRGEQYVRKNFGDPFRNALHFRVEYRGNVYSESADETQLTFILVPDVSWIDGVNLADFMSGGHEDLVSRGTDLGCLPLILENLLYADPVSEGNPEWVTNDNAVPPFADKVERCYKVVKGSGSAPFCENPDICHTITVGFLGMCSSNIP</sequence>
<evidence type="ECO:0000313" key="2">
    <source>
        <dbReference type="EMBL" id="RUO38444.1"/>
    </source>
</evidence>